<evidence type="ECO:0000313" key="3">
    <source>
        <dbReference type="Proteomes" id="UP000593818"/>
    </source>
</evidence>
<accession>A0A7T7LMD5</accession>
<reference evidence="2 3" key="1">
    <citation type="submission" date="2020-10" db="EMBL/GenBank/DDBJ databases">
        <title>Whole genome sequence of oil-degrading bacteria Rhodococcus pyridinivorans strain 5Ap.</title>
        <authorList>
            <person name="Akhremchuk A.E."/>
            <person name="Valentovich L.N."/>
            <person name="Charniauskaya M.I."/>
            <person name="Bukliarevich H.A."/>
            <person name="Titok M.A."/>
        </authorList>
    </citation>
    <scope>NUCLEOTIDE SEQUENCE [LARGE SCALE GENOMIC DNA]</scope>
    <source>
        <strain evidence="2 3">5Ap</strain>
        <plasmid evidence="2 3">pRh5Ap-243</plasmid>
    </source>
</reference>
<organism evidence="2 3">
    <name type="scientific">Rhodococcus pyridinivorans</name>
    <dbReference type="NCBI Taxonomy" id="103816"/>
    <lineage>
        <taxon>Bacteria</taxon>
        <taxon>Bacillati</taxon>
        <taxon>Actinomycetota</taxon>
        <taxon>Actinomycetes</taxon>
        <taxon>Mycobacteriales</taxon>
        <taxon>Nocardiaceae</taxon>
        <taxon>Rhodococcus</taxon>
    </lineage>
</organism>
<gene>
    <name evidence="2" type="ORF">INP59_25385</name>
</gene>
<keyword evidence="2" id="KW-0614">Plasmid</keyword>
<protein>
    <submittedName>
        <fullName evidence="2">Uncharacterized protein</fullName>
    </submittedName>
</protein>
<evidence type="ECO:0000256" key="1">
    <source>
        <dbReference type="SAM" id="MobiDB-lite"/>
    </source>
</evidence>
<dbReference type="RefSeq" id="WP_006553234.1">
    <property type="nucleotide sequence ID" value="NZ_CP063452.1"/>
</dbReference>
<dbReference type="GeneID" id="86868803"/>
<evidence type="ECO:0000313" key="2">
    <source>
        <dbReference type="EMBL" id="QOW01709.1"/>
    </source>
</evidence>
<dbReference type="AlphaFoldDB" id="A0A7T7LMD5"/>
<accession>A0A419YYH5</accession>
<dbReference type="Proteomes" id="UP000593818">
    <property type="component" value="Plasmid pRh5Ap-243"/>
</dbReference>
<feature type="compositionally biased region" description="Basic and acidic residues" evidence="1">
    <location>
        <begin position="13"/>
        <end position="24"/>
    </location>
</feature>
<proteinExistence type="predicted"/>
<feature type="region of interest" description="Disordered" evidence="1">
    <location>
        <begin position="1"/>
        <end position="64"/>
    </location>
</feature>
<keyword evidence="3" id="KW-1185">Reference proteome</keyword>
<geneLocation type="plasmid" evidence="2 3">
    <name>pRh5Ap-243</name>
</geneLocation>
<name>A0A7T7LMD5_9NOCA</name>
<sequence>MTAQRQPAIRKTHPAEELPERPTRIEQSTPAPTPVPARSVTPSVTGSDTDPAEGLSATHNTRIRPSIKARLRRGVDKLRYETGDRTISEASITDKALQEYLDKHGL</sequence>
<dbReference type="EMBL" id="CP063452">
    <property type="protein sequence ID" value="QOW01709.1"/>
    <property type="molecule type" value="Genomic_DNA"/>
</dbReference>